<feature type="transmembrane region" description="Helical" evidence="1">
    <location>
        <begin position="12"/>
        <end position="28"/>
    </location>
</feature>
<dbReference type="EMBL" id="CP055156">
    <property type="protein sequence ID" value="QNF34435.1"/>
    <property type="molecule type" value="Genomic_DNA"/>
</dbReference>
<accession>A0A7G7GBA1</accession>
<dbReference type="Proteomes" id="UP000515237">
    <property type="component" value="Chromosome"/>
</dbReference>
<protein>
    <recommendedName>
        <fullName evidence="2">LiaF transmembrane domain-containing protein</fullName>
    </recommendedName>
</protein>
<feature type="transmembrane region" description="Helical" evidence="1">
    <location>
        <begin position="59"/>
        <end position="76"/>
    </location>
</feature>
<reference evidence="3 4" key="1">
    <citation type="journal article" date="2018" name="Int. J. Syst. Evol. Microbiol.">
        <title>Adhaeribacter swui sp. nov., isolated from wet mud.</title>
        <authorList>
            <person name="Kim D.U."/>
            <person name="Kim K.W."/>
            <person name="Kang M.S."/>
            <person name="Kim J.Y."/>
            <person name="Jang J.H."/>
            <person name="Kim M.K."/>
        </authorList>
    </citation>
    <scope>NUCLEOTIDE SEQUENCE [LARGE SCALE GENOMIC DNA]</scope>
    <source>
        <strain evidence="3 4">KCTC 52873</strain>
    </source>
</reference>
<keyword evidence="1" id="KW-0472">Membrane</keyword>
<dbReference type="PANTHER" id="PTHR40763">
    <property type="entry name" value="MEMBRANE PROTEIN-RELATED"/>
    <property type="match status" value="1"/>
</dbReference>
<feature type="transmembrane region" description="Helical" evidence="1">
    <location>
        <begin position="34"/>
        <end position="52"/>
    </location>
</feature>
<gene>
    <name evidence="3" type="ORF">HUW51_17520</name>
</gene>
<dbReference type="KEGG" id="aswu:HUW51_17520"/>
<keyword evidence="1" id="KW-1133">Transmembrane helix</keyword>
<dbReference type="AlphaFoldDB" id="A0A7G7GBA1"/>
<name>A0A7G7GBA1_9BACT</name>
<keyword evidence="4" id="KW-1185">Reference proteome</keyword>
<sequence length="282" mass="31558">MNMHHTSSASGKIVAGFIIIAVGVIFFLRQMGYLFPQWLFTWPMILIVVGLINGAKMGFRDFGWLILVGLGIAFQLDKMYPVFHLIRYVWPLLIIGSGLFMILKRNQTCPDRAERRLRRQKRRGRFMQQMPTTPELAPFTTQEAPVFTQPQDYTVYSSATAEPLTDNNSEFVEITAVLGGNKRHIISKNVRGAEVIALMGGVELNFAQADIHGRVIFDITLLMGGCKLIVPANWLIKSEITSVIGIIEDKRQVMPATNEANPKILVLKGFAVMGGIEINSYS</sequence>
<dbReference type="RefSeq" id="WP_185270915.1">
    <property type="nucleotide sequence ID" value="NZ_CP055156.1"/>
</dbReference>
<evidence type="ECO:0000313" key="3">
    <source>
        <dbReference type="EMBL" id="QNF34435.1"/>
    </source>
</evidence>
<organism evidence="3 4">
    <name type="scientific">Adhaeribacter swui</name>
    <dbReference type="NCBI Taxonomy" id="2086471"/>
    <lineage>
        <taxon>Bacteria</taxon>
        <taxon>Pseudomonadati</taxon>
        <taxon>Bacteroidota</taxon>
        <taxon>Cytophagia</taxon>
        <taxon>Cytophagales</taxon>
        <taxon>Hymenobacteraceae</taxon>
        <taxon>Adhaeribacter</taxon>
    </lineage>
</organism>
<evidence type="ECO:0000256" key="1">
    <source>
        <dbReference type="SAM" id="Phobius"/>
    </source>
</evidence>
<feature type="transmembrane region" description="Helical" evidence="1">
    <location>
        <begin position="82"/>
        <end position="103"/>
    </location>
</feature>
<proteinExistence type="predicted"/>
<dbReference type="Pfam" id="PF22570">
    <property type="entry name" value="LiaF-TM"/>
    <property type="match status" value="1"/>
</dbReference>
<feature type="domain" description="LiaF transmembrane" evidence="2">
    <location>
        <begin position="15"/>
        <end position="107"/>
    </location>
</feature>
<dbReference type="InterPro" id="IPR054331">
    <property type="entry name" value="LiaF_TM"/>
</dbReference>
<keyword evidence="1" id="KW-0812">Transmembrane</keyword>
<evidence type="ECO:0000313" key="4">
    <source>
        <dbReference type="Proteomes" id="UP000515237"/>
    </source>
</evidence>
<dbReference type="PANTHER" id="PTHR40763:SF5">
    <property type="entry name" value="MEMBRANE PROTEIN"/>
    <property type="match status" value="1"/>
</dbReference>
<evidence type="ECO:0000259" key="2">
    <source>
        <dbReference type="Pfam" id="PF22570"/>
    </source>
</evidence>